<dbReference type="EMBL" id="CP024639">
    <property type="protein sequence ID" value="QGR09767.1"/>
    <property type="molecule type" value="Genomic_DNA"/>
</dbReference>
<evidence type="ECO:0000313" key="2">
    <source>
        <dbReference type="Proteomes" id="UP000424872"/>
    </source>
</evidence>
<evidence type="ECO:0000313" key="1">
    <source>
        <dbReference type="EMBL" id="QGR09767.1"/>
    </source>
</evidence>
<keyword evidence="1" id="KW-0614">Plasmid</keyword>
<organism evidence="1 2">
    <name type="scientific">Pantoea phytobeneficialis</name>
    <dbReference type="NCBI Taxonomy" id="2052056"/>
    <lineage>
        <taxon>Bacteria</taxon>
        <taxon>Pseudomonadati</taxon>
        <taxon>Pseudomonadota</taxon>
        <taxon>Gammaproteobacteria</taxon>
        <taxon>Enterobacterales</taxon>
        <taxon>Erwiniaceae</taxon>
        <taxon>Pantoea</taxon>
    </lineage>
</organism>
<geneLocation type="plasmid" evidence="2">
    <name>pmsr2c</name>
</geneLocation>
<proteinExistence type="predicted"/>
<gene>
    <name evidence="1" type="ORF">CTZ24_25250</name>
</gene>
<protein>
    <submittedName>
        <fullName evidence="1">Uncharacterized protein</fullName>
    </submittedName>
</protein>
<sequence length="70" mass="7969">MSLIKSTAIKIIFSTLSVIKDRDTSSRFQEQSTFSNQRDSAFAAVKQALDQHRLLRVIFVIDAVRKKISL</sequence>
<accession>A0AAP9HB37</accession>
<dbReference type="Proteomes" id="UP000424872">
    <property type="component" value="Plasmid pMSR2C"/>
</dbReference>
<reference evidence="2" key="1">
    <citation type="submission" date="2017-11" db="EMBL/GenBank/DDBJ databases">
        <title>Genome sequence of Pantoea sp. MSR2.</title>
        <authorList>
            <person name="Nascimento F.X."/>
        </authorList>
    </citation>
    <scope>NUCLEOTIDE SEQUENCE [LARGE SCALE GENOMIC DNA]</scope>
    <source>
        <strain evidence="2">MSR2</strain>
        <plasmid evidence="2">pmsr2c</plasmid>
    </source>
</reference>
<dbReference type="KEGG" id="ppho:CTZ24_25250"/>
<dbReference type="AlphaFoldDB" id="A0AAP9HB37"/>
<name>A0AAP9HB37_9GAMM</name>